<reference evidence="1" key="1">
    <citation type="submission" date="2022-10" db="EMBL/GenBank/DDBJ databases">
        <title>Flavobacterium sp. nov., a bacterium isolated from lake sediment.</title>
        <authorList>
            <person name="Qu J.-H."/>
        </authorList>
    </citation>
    <scope>NUCLEOTIDE SEQUENCE</scope>
    <source>
        <strain evidence="1">TH16-21</strain>
    </source>
</reference>
<name>A0ABT3EF52_9FLAO</name>
<dbReference type="EMBL" id="JAPCIO010000002">
    <property type="protein sequence ID" value="MCW1147199.1"/>
    <property type="molecule type" value="Genomic_DNA"/>
</dbReference>
<accession>A0ABT3EF52</accession>
<sequence length="138" mass="15489">MEEQYGFTITNTPVRVMQVGNLTSYTFHIERDSPNSTYFENLVVQNDSIGNTTAHIIKYTPFMPMMQFAEHNSYSFVGDSEVTSIVYDDNTININGRVITVCRNLYRTMCNGKSDGSCTGSPHIVNGACLNYSPNCIF</sequence>
<evidence type="ECO:0000313" key="2">
    <source>
        <dbReference type="Proteomes" id="UP001165677"/>
    </source>
</evidence>
<dbReference type="Proteomes" id="UP001165677">
    <property type="component" value="Unassembled WGS sequence"/>
</dbReference>
<gene>
    <name evidence="1" type="ORF">OJ995_03035</name>
</gene>
<dbReference type="RefSeq" id="WP_264368094.1">
    <property type="nucleotide sequence ID" value="NZ_JAPCIO010000002.1"/>
</dbReference>
<organism evidence="1 2">
    <name type="scientific">Flavobacterium lacisediminis</name>
    <dbReference type="NCBI Taxonomy" id="2989705"/>
    <lineage>
        <taxon>Bacteria</taxon>
        <taxon>Pseudomonadati</taxon>
        <taxon>Bacteroidota</taxon>
        <taxon>Flavobacteriia</taxon>
        <taxon>Flavobacteriales</taxon>
        <taxon>Flavobacteriaceae</taxon>
        <taxon>Flavobacterium</taxon>
    </lineage>
</organism>
<protein>
    <submittedName>
        <fullName evidence="1">Uncharacterized protein</fullName>
    </submittedName>
</protein>
<comment type="caution">
    <text evidence="1">The sequence shown here is derived from an EMBL/GenBank/DDBJ whole genome shotgun (WGS) entry which is preliminary data.</text>
</comment>
<proteinExistence type="predicted"/>
<evidence type="ECO:0000313" key="1">
    <source>
        <dbReference type="EMBL" id="MCW1147199.1"/>
    </source>
</evidence>
<keyword evidence="2" id="KW-1185">Reference proteome</keyword>